<dbReference type="Proteomes" id="UP000266178">
    <property type="component" value="Unassembled WGS sequence"/>
</dbReference>
<evidence type="ECO:0000313" key="1">
    <source>
        <dbReference type="EMBL" id="RIH91153.1"/>
    </source>
</evidence>
<comment type="caution">
    <text evidence="1">The sequence shown here is derived from an EMBL/GenBank/DDBJ whole genome shotgun (WGS) entry which is preliminary data.</text>
</comment>
<accession>A0A399F513</accession>
<protein>
    <submittedName>
        <fullName evidence="1">Uncharacterized protein</fullName>
    </submittedName>
</protein>
<reference evidence="1 2" key="1">
    <citation type="submission" date="2018-08" db="EMBL/GenBank/DDBJ databases">
        <title>Meiothermus granaticius genome AF-68 sequencing project.</title>
        <authorList>
            <person name="Da Costa M.S."/>
            <person name="Albuquerque L."/>
            <person name="Raposo P."/>
            <person name="Froufe H.J.C."/>
            <person name="Barroso C.S."/>
            <person name="Egas C."/>
        </authorList>
    </citation>
    <scope>NUCLEOTIDE SEQUENCE [LARGE SCALE GENOMIC DNA]</scope>
    <source>
        <strain evidence="1 2">AF-68</strain>
    </source>
</reference>
<dbReference type="EMBL" id="QWLB01000055">
    <property type="protein sequence ID" value="RIH91153.1"/>
    <property type="molecule type" value="Genomic_DNA"/>
</dbReference>
<dbReference type="AlphaFoldDB" id="A0A399F513"/>
<name>A0A399F513_9DEIN</name>
<dbReference type="RefSeq" id="WP_119358374.1">
    <property type="nucleotide sequence ID" value="NZ_BJXM01000029.1"/>
</dbReference>
<evidence type="ECO:0000313" key="2">
    <source>
        <dbReference type="Proteomes" id="UP000266178"/>
    </source>
</evidence>
<dbReference type="OrthoDB" id="34460at2"/>
<sequence>MKSNMKDKYSLVRLGKEVFPTRPHWDLEVLEGMGLPLYWNPDWLREELQQTGSTLALAQKWNYPWGEVNRLAQYFGMTLPKQRVWASKFFLMDKELIKKVDRVRGKQSRNRWIVSALESYLREKKEQEARGKQQAN</sequence>
<gene>
    <name evidence="1" type="ORF">Mgrana_02937</name>
</gene>
<organism evidence="1 2">
    <name type="scientific">Meiothermus granaticius NBRC 107808</name>
    <dbReference type="NCBI Taxonomy" id="1227551"/>
    <lineage>
        <taxon>Bacteria</taxon>
        <taxon>Thermotogati</taxon>
        <taxon>Deinococcota</taxon>
        <taxon>Deinococci</taxon>
        <taxon>Thermales</taxon>
        <taxon>Thermaceae</taxon>
        <taxon>Meiothermus</taxon>
    </lineage>
</organism>
<keyword evidence="2" id="KW-1185">Reference proteome</keyword>
<proteinExistence type="predicted"/>